<gene>
    <name evidence="6" type="ORF">H7313_11035</name>
</gene>
<name>A0A842JL42_9ACTN</name>
<dbReference type="InterPro" id="IPR002716">
    <property type="entry name" value="PIN_dom"/>
</dbReference>
<dbReference type="RefSeq" id="WP_185905641.1">
    <property type="nucleotide sequence ID" value="NZ_JACMSE010000008.1"/>
</dbReference>
<dbReference type="InterPro" id="IPR029060">
    <property type="entry name" value="PIN-like_dom_sf"/>
</dbReference>
<keyword evidence="2" id="KW-0479">Metal-binding</keyword>
<reference evidence="6 7" key="1">
    <citation type="submission" date="2020-08" db="EMBL/GenBank/DDBJ databases">
        <authorList>
            <person name="Liu C."/>
            <person name="Sun Q."/>
        </authorList>
    </citation>
    <scope>NUCLEOTIDE SEQUENCE [LARGE SCALE GENOMIC DNA]</scope>
    <source>
        <strain evidence="6 7">N22</strain>
    </source>
</reference>
<accession>A0A842JL42</accession>
<evidence type="ECO:0000256" key="1">
    <source>
        <dbReference type="ARBA" id="ARBA00022722"/>
    </source>
</evidence>
<dbReference type="GO" id="GO:0004518">
    <property type="term" value="F:nuclease activity"/>
    <property type="evidence" value="ECO:0007669"/>
    <property type="project" value="UniProtKB-KW"/>
</dbReference>
<evidence type="ECO:0000256" key="4">
    <source>
        <dbReference type="ARBA" id="ARBA00022842"/>
    </source>
</evidence>
<organism evidence="6 7">
    <name type="scientific">Gordonibacter massiliensis</name>
    <name type="common">ex Traore et al. 2017</name>
    <dbReference type="NCBI Taxonomy" id="1841863"/>
    <lineage>
        <taxon>Bacteria</taxon>
        <taxon>Bacillati</taxon>
        <taxon>Actinomycetota</taxon>
        <taxon>Coriobacteriia</taxon>
        <taxon>Eggerthellales</taxon>
        <taxon>Eggerthellaceae</taxon>
        <taxon>Gordonibacter</taxon>
    </lineage>
</organism>
<evidence type="ECO:0000256" key="3">
    <source>
        <dbReference type="ARBA" id="ARBA00022801"/>
    </source>
</evidence>
<comment type="caution">
    <text evidence="6">The sequence shown here is derived from an EMBL/GenBank/DDBJ whole genome shotgun (WGS) entry which is preliminary data.</text>
</comment>
<dbReference type="GO" id="GO:0046872">
    <property type="term" value="F:metal ion binding"/>
    <property type="evidence" value="ECO:0007669"/>
    <property type="project" value="UniProtKB-KW"/>
</dbReference>
<dbReference type="Pfam" id="PF13470">
    <property type="entry name" value="PIN_3"/>
    <property type="match status" value="1"/>
</dbReference>
<dbReference type="AlphaFoldDB" id="A0A842JL42"/>
<feature type="domain" description="PIN" evidence="5">
    <location>
        <begin position="11"/>
        <end position="126"/>
    </location>
</feature>
<dbReference type="EMBL" id="JACMSE010000008">
    <property type="protein sequence ID" value="MBC2889870.1"/>
    <property type="molecule type" value="Genomic_DNA"/>
</dbReference>
<evidence type="ECO:0000256" key="2">
    <source>
        <dbReference type="ARBA" id="ARBA00022723"/>
    </source>
</evidence>
<evidence type="ECO:0000313" key="7">
    <source>
        <dbReference type="Proteomes" id="UP000587396"/>
    </source>
</evidence>
<keyword evidence="4" id="KW-0460">Magnesium</keyword>
<proteinExistence type="predicted"/>
<keyword evidence="7" id="KW-1185">Reference proteome</keyword>
<evidence type="ECO:0000259" key="5">
    <source>
        <dbReference type="Pfam" id="PF13470"/>
    </source>
</evidence>
<evidence type="ECO:0000313" key="6">
    <source>
        <dbReference type="EMBL" id="MBC2889870.1"/>
    </source>
</evidence>
<protein>
    <submittedName>
        <fullName evidence="6">PIN domain-containing protein</fullName>
    </submittedName>
</protein>
<dbReference type="SUPFAM" id="SSF88723">
    <property type="entry name" value="PIN domain-like"/>
    <property type="match status" value="1"/>
</dbReference>
<keyword evidence="1" id="KW-0540">Nuclease</keyword>
<sequence>MEASTGGAGVKVLFDTNVIIDLWDTTGDFESSYQSVDIAFHRGFEASITVTMAPSIVYLLSARKIMSKRDAHKAFGKIMDMFEILDVTAADCRLGHEEGKGDFEDDLIAWAAYRHGIDFIVTRNKRDFSKSPVPVLTPKEFVNIYQPADLEYESIDWPED</sequence>
<dbReference type="Gene3D" id="3.40.50.1010">
    <property type="entry name" value="5'-nuclease"/>
    <property type="match status" value="1"/>
</dbReference>
<keyword evidence="3" id="KW-0378">Hydrolase</keyword>
<dbReference type="CDD" id="cd09854">
    <property type="entry name" value="PIN_VapC-like"/>
    <property type="match status" value="1"/>
</dbReference>
<dbReference type="Proteomes" id="UP000587396">
    <property type="component" value="Unassembled WGS sequence"/>
</dbReference>
<dbReference type="GO" id="GO:0016787">
    <property type="term" value="F:hydrolase activity"/>
    <property type="evidence" value="ECO:0007669"/>
    <property type="project" value="UniProtKB-KW"/>
</dbReference>